<evidence type="ECO:0000256" key="11">
    <source>
        <dbReference type="SAM" id="Phobius"/>
    </source>
</evidence>
<dbReference type="SMART" id="SM00382">
    <property type="entry name" value="AAA"/>
    <property type="match status" value="2"/>
</dbReference>
<dbReference type="SUPFAM" id="SSF52540">
    <property type="entry name" value="P-loop containing nucleoside triphosphate hydrolases"/>
    <property type="match status" value="2"/>
</dbReference>
<dbReference type="PROSITE" id="PS00211">
    <property type="entry name" value="ABC_TRANSPORTER_1"/>
    <property type="match status" value="1"/>
</dbReference>
<evidence type="ECO:0000256" key="1">
    <source>
        <dbReference type="ARBA" id="ARBA00004141"/>
    </source>
</evidence>
<feature type="transmembrane region" description="Helical" evidence="11">
    <location>
        <begin position="605"/>
        <end position="625"/>
    </location>
</feature>
<evidence type="ECO:0000256" key="2">
    <source>
        <dbReference type="ARBA" id="ARBA00006012"/>
    </source>
</evidence>
<dbReference type="Proteomes" id="UP000191024">
    <property type="component" value="Chromosome F"/>
</dbReference>
<dbReference type="PANTHER" id="PTHR19241">
    <property type="entry name" value="ATP-BINDING CASSETTE TRANSPORTER"/>
    <property type="match status" value="1"/>
</dbReference>
<dbReference type="Pfam" id="PF19055">
    <property type="entry name" value="ABC2_membrane_7"/>
    <property type="match status" value="1"/>
</dbReference>
<feature type="transmembrane region" description="Helical" evidence="11">
    <location>
        <begin position="1169"/>
        <end position="1191"/>
    </location>
</feature>
<dbReference type="InterPro" id="IPR003593">
    <property type="entry name" value="AAA+_ATPase"/>
</dbReference>
<feature type="transmembrane region" description="Helical" evidence="11">
    <location>
        <begin position="1284"/>
        <end position="1309"/>
    </location>
</feature>
<dbReference type="GO" id="GO:0016020">
    <property type="term" value="C:membrane"/>
    <property type="evidence" value="ECO:0007669"/>
    <property type="project" value="UniProtKB-SubCell"/>
</dbReference>
<evidence type="ECO:0000256" key="3">
    <source>
        <dbReference type="ARBA" id="ARBA00022448"/>
    </source>
</evidence>
<feature type="transmembrane region" description="Helical" evidence="11">
    <location>
        <begin position="1433"/>
        <end position="1458"/>
    </location>
</feature>
<dbReference type="FunFam" id="3.40.50.300:FF:000054">
    <property type="entry name" value="ABC multidrug transporter atrF"/>
    <property type="match status" value="1"/>
</dbReference>
<feature type="domain" description="ABC transporter" evidence="12">
    <location>
        <begin position="130"/>
        <end position="384"/>
    </location>
</feature>
<keyword evidence="6" id="KW-0547">Nucleotide-binding</keyword>
<dbReference type="Pfam" id="PF06422">
    <property type="entry name" value="PDR_CDR"/>
    <property type="match status" value="1"/>
</dbReference>
<dbReference type="Pfam" id="PF00005">
    <property type="entry name" value="ABC_tran"/>
    <property type="match status" value="2"/>
</dbReference>
<feature type="transmembrane region" description="Helical" evidence="11">
    <location>
        <begin position="493"/>
        <end position="517"/>
    </location>
</feature>
<dbReference type="InterPro" id="IPR017871">
    <property type="entry name" value="ABC_transporter-like_CS"/>
</dbReference>
<dbReference type="InterPro" id="IPR034001">
    <property type="entry name" value="ABCG_PDR_1"/>
</dbReference>
<feature type="transmembrane region" description="Helical" evidence="11">
    <location>
        <begin position="569"/>
        <end position="593"/>
    </location>
</feature>
<dbReference type="InterPro" id="IPR027417">
    <property type="entry name" value="P-loop_NTPase"/>
</dbReference>
<dbReference type="CDD" id="cd03232">
    <property type="entry name" value="ABCG_PDR_domain2"/>
    <property type="match status" value="1"/>
</dbReference>
<dbReference type="Gene3D" id="3.40.50.300">
    <property type="entry name" value="P-loop containing nucleotide triphosphate hydrolases"/>
    <property type="match status" value="2"/>
</dbReference>
<feature type="domain" description="ABC transporter" evidence="12">
    <location>
        <begin position="830"/>
        <end position="1071"/>
    </location>
</feature>
<comment type="similarity">
    <text evidence="2">Belongs to the ABC transporter superfamily. ABCG family. PDR (TC 3.A.1.205) subfamily.</text>
</comment>
<evidence type="ECO:0000256" key="4">
    <source>
        <dbReference type="ARBA" id="ARBA00022692"/>
    </source>
</evidence>
<dbReference type="Pfam" id="PF01061">
    <property type="entry name" value="ABC2_membrane"/>
    <property type="match status" value="2"/>
</dbReference>
<evidence type="ECO:0000256" key="6">
    <source>
        <dbReference type="ARBA" id="ARBA00022741"/>
    </source>
</evidence>
<proteinExistence type="inferred from homology"/>
<dbReference type="OrthoDB" id="245989at2759"/>
<keyword evidence="4 11" id="KW-0812">Transmembrane</keyword>
<evidence type="ECO:0000256" key="5">
    <source>
        <dbReference type="ARBA" id="ARBA00022737"/>
    </source>
</evidence>
<dbReference type="InterPro" id="IPR034003">
    <property type="entry name" value="ABCG_PDR_2"/>
</dbReference>
<organism evidence="13 14">
    <name type="scientific">Lachancea mirantina</name>
    <dbReference type="NCBI Taxonomy" id="1230905"/>
    <lineage>
        <taxon>Eukaryota</taxon>
        <taxon>Fungi</taxon>
        <taxon>Dikarya</taxon>
        <taxon>Ascomycota</taxon>
        <taxon>Saccharomycotina</taxon>
        <taxon>Saccharomycetes</taxon>
        <taxon>Saccharomycetales</taxon>
        <taxon>Saccharomycetaceae</taxon>
        <taxon>Lachancea</taxon>
    </lineage>
</organism>
<keyword evidence="7" id="KW-0067">ATP-binding</keyword>
<keyword evidence="8 11" id="KW-1133">Transmembrane helix</keyword>
<dbReference type="InterPro" id="IPR003439">
    <property type="entry name" value="ABC_transporter-like_ATP-bd"/>
</dbReference>
<accession>A0A1G4K376</accession>
<feature type="region of interest" description="Disordered" evidence="10">
    <location>
        <begin position="1"/>
        <end position="24"/>
    </location>
</feature>
<evidence type="ECO:0000313" key="14">
    <source>
        <dbReference type="Proteomes" id="UP000191024"/>
    </source>
</evidence>
<reference evidence="14" key="1">
    <citation type="submission" date="2016-03" db="EMBL/GenBank/DDBJ databases">
        <authorList>
            <person name="Devillers H."/>
        </authorList>
    </citation>
    <scope>NUCLEOTIDE SEQUENCE [LARGE SCALE GENOMIC DNA]</scope>
</reference>
<keyword evidence="9 11" id="KW-0472">Membrane</keyword>
<dbReference type="STRING" id="1230905.A0A1G4K376"/>
<dbReference type="InterPro" id="IPR029481">
    <property type="entry name" value="ABC_trans_N"/>
</dbReference>
<dbReference type="GO" id="GO:0005524">
    <property type="term" value="F:ATP binding"/>
    <property type="evidence" value="ECO:0007669"/>
    <property type="project" value="UniProtKB-KW"/>
</dbReference>
<sequence length="1481" mass="166256">MTESACADERSFNGMNGDELDDEPREHITRLMSRRSSRISGQEKDELDPDVVRRVESIAESLKSRKAKDGPQQMDADQEFDAEAIFKLFVRDAKDQGIHIRKAGVIAENVTVTAPDLSSAEGKTFGDILMLPKTIAKGIRQARNTKLRDIVSDVNLLARPGEMVLVLGRPGAGCSTILKTVACEIKSYKEVRGSISYDGVSQKDMIKKYKRDCIYNGEMDVHFPHLTVQQTLDFALSCSIPRTRVNGVKRSEYIVAMRELYSTIFGLRHTYNTKVGNDYVRGVSGGERKRVSIAEALAARGTIYCWDNATRGLDASTALEYAQAIRIMTNLLKSVALVTIYQASENIYETFDRVSLLYDGKQIYFGSTSDARAYFEKLGYKCPSRQSTAEFLTAVTDPNGLHEYLPGFEHSAPRTASEFEKAWKNSEEFSNLLQEISDYKQQISAEKTEALFDESLAQERSKYAYSKSKFTISYAEQVRLCTKRGFQRIYGDMSYTITNTAAAIIQSLVTGSLYYNLPSSTNGAFSRGGVFYFAILYSSLMGLANINLDSRPIVQKHNVYSLYSPSAEALASSLSAFPFRALSLTCFFIILFFLSGLTRDAGRFFISYLFLMMCAESINGLFEMITAAADTIAQANAVSGVLMMALVMYSTYMIQLEFMHPWFKWIAYCLPIRYTFESMLNAEFHNRKMACGGSLVPSGPGYQNVSAANQVCAFVGSRPGQSWVLGDDYINEQFEYRYTHVWRNLGFMFAFVSFYLFAKAVFTEFKSTMKTGGDTLVYKKGTRMIGAIQDEEGATGSDSSSDVKRKEGSSPSYNSNSSNMFEGLKSKGVFTWKDVCYTIPYKGGSRRLLDEVSGYCVPGTLTALMGESGAGKTTLLNTLAQRNIGIITGDMLVNGRPIDASFERRTGYVQQQDLHVKEMTVRESLQFAARMRRPQTVPEEEKMSYVERILEILDMEEYADALVGDIGYGLNVEQLKKVSIGVELAAKPDLLLFLDEPTSGLDSQSAWAVVQVLRKLAEAGQSILCTIHQPSATLFEEFDRLLLLKKGGQTVYFGPIGDHSRTLLNYFERNGARKCDETENPAEYILESIGAGATASVKEDWHAIWKSSAEFKTANEEIDKLLAENSTAEVGDYSHGEGESEKVSKYATSYWYQFKCVWQRTATVFWRDVNYLMSKFMLFTVGGLFVGFTFYDVGTSFTGLQNSMFAAFIAIVLSAPAMNQIQARAIASRELFEVRESKSNTFHWAFLLIAQYLSEIPYHFFFSTVFFVSFYFPLRTNFEASKSGVFFLNYCITFQLYLVGLGLTVLYMAPNLPSGNVLLSLCLSFLISFCGVVQPASLMPGFWTFMWKVSPYTYFVQNLVGLMLHDKPVRCKKRELSYFNPPAGETCGSYLKNFLDHATGYVANPNDTENCGYCVYKVGDEYLTRMGSSFSNLWRNFGFFWAYIGFNICAMLVAYYVFHVSNFSVFDLGFIKKAKARFSKE</sequence>
<dbReference type="Pfam" id="PF14510">
    <property type="entry name" value="ABC_trans_N"/>
    <property type="match status" value="1"/>
</dbReference>
<feature type="transmembrane region" description="Helical" evidence="11">
    <location>
        <begin position="529"/>
        <end position="548"/>
    </location>
</feature>
<keyword evidence="14" id="KW-1185">Reference proteome</keyword>
<feature type="transmembrane region" description="Helical" evidence="11">
    <location>
        <begin position="637"/>
        <end position="655"/>
    </location>
</feature>
<feature type="transmembrane region" description="Helical" evidence="11">
    <location>
        <begin position="1203"/>
        <end position="1221"/>
    </location>
</feature>
<evidence type="ECO:0000256" key="9">
    <source>
        <dbReference type="ARBA" id="ARBA00023136"/>
    </source>
</evidence>
<dbReference type="InterPro" id="IPR043926">
    <property type="entry name" value="ABCG_dom"/>
</dbReference>
<evidence type="ECO:0000259" key="12">
    <source>
        <dbReference type="PROSITE" id="PS50893"/>
    </source>
</evidence>
<name>A0A1G4K376_9SACH</name>
<evidence type="ECO:0000256" key="8">
    <source>
        <dbReference type="ARBA" id="ARBA00022989"/>
    </source>
</evidence>
<dbReference type="CDD" id="cd03233">
    <property type="entry name" value="ABCG_PDR_domain1"/>
    <property type="match status" value="1"/>
</dbReference>
<keyword evidence="5" id="KW-0677">Repeat</keyword>
<dbReference type="GO" id="GO:0016887">
    <property type="term" value="F:ATP hydrolysis activity"/>
    <property type="evidence" value="ECO:0007669"/>
    <property type="project" value="InterPro"/>
</dbReference>
<dbReference type="PROSITE" id="PS50893">
    <property type="entry name" value="ABC_TRANSPORTER_2"/>
    <property type="match status" value="2"/>
</dbReference>
<gene>
    <name evidence="13" type="ORF">LAMI_0F13146G</name>
</gene>
<feature type="transmembrane region" description="Helical" evidence="11">
    <location>
        <begin position="1242"/>
        <end position="1272"/>
    </location>
</feature>
<evidence type="ECO:0000313" key="13">
    <source>
        <dbReference type="EMBL" id="SCU98125.1"/>
    </source>
</evidence>
<keyword evidence="3" id="KW-0813">Transport</keyword>
<dbReference type="GO" id="GO:0140359">
    <property type="term" value="F:ABC-type transporter activity"/>
    <property type="evidence" value="ECO:0007669"/>
    <property type="project" value="InterPro"/>
</dbReference>
<dbReference type="InterPro" id="IPR013525">
    <property type="entry name" value="ABC2_TM"/>
</dbReference>
<evidence type="ECO:0000256" key="10">
    <source>
        <dbReference type="SAM" id="MobiDB-lite"/>
    </source>
</evidence>
<dbReference type="EMBL" id="LT598467">
    <property type="protein sequence ID" value="SCU98125.1"/>
    <property type="molecule type" value="Genomic_DNA"/>
</dbReference>
<protein>
    <submittedName>
        <fullName evidence="13">LAMI_0F13146g1_1</fullName>
    </submittedName>
</protein>
<comment type="subcellular location">
    <subcellularLocation>
        <location evidence="1">Membrane</location>
        <topology evidence="1">Multi-pass membrane protein</topology>
    </subcellularLocation>
</comment>
<dbReference type="InterPro" id="IPR010929">
    <property type="entry name" value="PDR_CDR_ABC"/>
</dbReference>
<feature type="transmembrane region" description="Helical" evidence="11">
    <location>
        <begin position="741"/>
        <end position="762"/>
    </location>
</feature>
<feature type="transmembrane region" description="Helical" evidence="11">
    <location>
        <begin position="1316"/>
        <end position="1336"/>
    </location>
</feature>
<evidence type="ECO:0000256" key="7">
    <source>
        <dbReference type="ARBA" id="ARBA00022840"/>
    </source>
</evidence>
<feature type="region of interest" description="Disordered" evidence="10">
    <location>
        <begin position="789"/>
        <end position="817"/>
    </location>
</feature>